<keyword evidence="5" id="KW-1185">Reference proteome</keyword>
<evidence type="ECO:0000259" key="3">
    <source>
        <dbReference type="Pfam" id="PF19278"/>
    </source>
</evidence>
<proteinExistence type="predicted"/>
<dbReference type="EMBL" id="CP137640">
    <property type="protein sequence ID" value="WVX79881.1"/>
    <property type="molecule type" value="Genomic_DNA"/>
</dbReference>
<reference evidence="4 5" key="1">
    <citation type="submission" date="2023-10" db="EMBL/GenBank/DDBJ databases">
        <title>Niallia locisalis sp.nov. isolated from a salt pond sample.</title>
        <authorList>
            <person name="Li X.-J."/>
            <person name="Dong L."/>
        </authorList>
    </citation>
    <scope>NUCLEOTIDE SEQUENCE [LARGE SCALE GENOMIC DNA]</scope>
    <source>
        <strain evidence="4 5">DSM 29761</strain>
    </source>
</reference>
<dbReference type="InterPro" id="IPR008040">
    <property type="entry name" value="Hydant_A_N"/>
</dbReference>
<organism evidence="4 5">
    <name type="scientific">Niallia oryzisoli</name>
    <dbReference type="NCBI Taxonomy" id="1737571"/>
    <lineage>
        <taxon>Bacteria</taxon>
        <taxon>Bacillati</taxon>
        <taxon>Bacillota</taxon>
        <taxon>Bacilli</taxon>
        <taxon>Bacillales</taxon>
        <taxon>Bacillaceae</taxon>
        <taxon>Niallia</taxon>
    </lineage>
</organism>
<evidence type="ECO:0000313" key="5">
    <source>
        <dbReference type="Proteomes" id="UP001357223"/>
    </source>
</evidence>
<dbReference type="Pfam" id="PF19278">
    <property type="entry name" value="Hydant_A_C"/>
    <property type="match status" value="1"/>
</dbReference>
<dbReference type="PANTHER" id="PTHR11365:SF23">
    <property type="entry name" value="HYPOTHETICAL 5-OXOPROLINASE (EUROFUNG)-RELATED"/>
    <property type="match status" value="1"/>
</dbReference>
<dbReference type="Pfam" id="PF01968">
    <property type="entry name" value="Hydantoinase_A"/>
    <property type="match status" value="1"/>
</dbReference>
<dbReference type="InterPro" id="IPR002821">
    <property type="entry name" value="Hydantoinase_A"/>
</dbReference>
<accession>A0ABZ2CC70</accession>
<feature type="domain" description="Acetophenone carboxylase-like C-terminal" evidence="3">
    <location>
        <begin position="618"/>
        <end position="672"/>
    </location>
</feature>
<evidence type="ECO:0000259" key="1">
    <source>
        <dbReference type="Pfam" id="PF01968"/>
    </source>
</evidence>
<protein>
    <submittedName>
        <fullName evidence="4">Hydantoinase/oxoprolinase family protein</fullName>
    </submittedName>
</protein>
<dbReference type="Pfam" id="PF05378">
    <property type="entry name" value="Hydant_A_N"/>
    <property type="match status" value="1"/>
</dbReference>
<gene>
    <name evidence="4" type="ORF">R4Z09_21710</name>
</gene>
<evidence type="ECO:0000313" key="4">
    <source>
        <dbReference type="EMBL" id="WVX79881.1"/>
    </source>
</evidence>
<evidence type="ECO:0000259" key="2">
    <source>
        <dbReference type="Pfam" id="PF05378"/>
    </source>
</evidence>
<name>A0ABZ2CC70_9BACI</name>
<feature type="domain" description="Hydantoinase A/oxoprolinase" evidence="1">
    <location>
        <begin position="205"/>
        <end position="490"/>
    </location>
</feature>
<dbReference type="RefSeq" id="WP_338448812.1">
    <property type="nucleotide sequence ID" value="NZ_CP137640.1"/>
</dbReference>
<dbReference type="PANTHER" id="PTHR11365">
    <property type="entry name" value="5-OXOPROLINASE RELATED"/>
    <property type="match status" value="1"/>
</dbReference>
<dbReference type="InterPro" id="IPR045079">
    <property type="entry name" value="Oxoprolinase-like"/>
</dbReference>
<dbReference type="InterPro" id="IPR049517">
    <property type="entry name" value="ACX-like_C"/>
</dbReference>
<feature type="domain" description="Hydantoinase/oxoprolinase N-terminal" evidence="2">
    <location>
        <begin position="8"/>
        <end position="178"/>
    </location>
</feature>
<sequence length="679" mass="73758">MVQAQYTVDIDTGGTFTDGFFSYGDQFEVVKVDTTPHDLTICFNNCIREGAKRFGFENVNDFLKKTKTIRLSTTVGTNSLIQRTGPKLGIIVTKGYEDTLYLDGHNPLINYLIQPEMVVSIDEHVSDNGEVIKPVSEEEVKAATKKLLELGTRVIIVSLENSHKNNENEKMVKKIIQDDFPKHYLGTKPIQLGSEISTRSDDAIRTNAAVVNAYLHRDMVKYLYKADESIRQKGYTKPLLIAHANGGVARVAKTKALDTYNSGPAAGLMGTKYIGELYGLQNIMTVDVGGTSTDVGLISNGELTFDTESSIAGIPVHSPLIHVLSVGGGGGSIAKVGKDGELLLGPESAGAVPGPACFDLGGTKPTVTDACVVLGLVDPDYFLGGTKKISKEKAIQAVEKWIASPLNITVEAAAALIVDKIEEIGGDTLQLLSTERGKDIQDFELFSFGGGGGLFSAGMAKKAGIKKIYSFPFSSVFSAFGLSTADIAHNYQERIDYSYRPGQSVDDLISSSNQLMEKMKKLSYRDMRGEGFTPESIRFDVSVEAVSADQQQRNIFALDIEAFKGNNASQLQKALTNIAEQLQADNMTIEFIRLNSFVTASHYTLPILEAGEADAIPKSIRNIYWTNDFILTNIYEIETLKPGHVINGPAILESSNTTIVVPVGARFTMDQHLNGVMEV</sequence>
<dbReference type="Proteomes" id="UP001357223">
    <property type="component" value="Chromosome"/>
</dbReference>